<evidence type="ECO:0000256" key="3">
    <source>
        <dbReference type="ARBA" id="ARBA00022833"/>
    </source>
</evidence>
<dbReference type="ExpressionAtlas" id="A0A1D6MUS3">
    <property type="expression patterns" value="baseline and differential"/>
</dbReference>
<dbReference type="InterPro" id="IPR001965">
    <property type="entry name" value="Znf_PHD"/>
</dbReference>
<sequence length="382" mass="43546">MARKKATVEQLRTLNKVREFKRRRNMHKAAGAGPGNKVAKGENVCAICDDGGNLTCCEGCCQRSFHLDNEHNCIKTLGLTIQEAKNIIEKEDFICKNCQYKQHQCFICGSLGSSDDTDTSSQQVRGETEGKKKQGERSNSDFCFACQVFQCEHDDCARFYHPKCVAQMLYPDSQELFELHVAAGESFTCPMHECIVCKEVDNKKDKSMQFAVCRRCPTVYHRKCLPRDIIFKPKKGRRGPMRRAWKNMLPDRILIFCMYATFHTFITHTLNDYPSFPVTSVFPPALLDFVNLFYRKHEIVRELQTPARNHIVFPESNVLKTFQALYAQREAPDHSSSKQTHSSPPPAARDQNQCYCSSPLCSFAPSSVFMRPHPGSSGWLDD</sequence>
<feature type="compositionally biased region" description="Basic and acidic residues" evidence="4">
    <location>
        <begin position="126"/>
        <end position="136"/>
    </location>
</feature>
<dbReference type="InParanoid" id="A0A1D6MUS3"/>
<organism evidence="6">
    <name type="scientific">Zea mays</name>
    <name type="common">Maize</name>
    <dbReference type="NCBI Taxonomy" id="4577"/>
    <lineage>
        <taxon>Eukaryota</taxon>
        <taxon>Viridiplantae</taxon>
        <taxon>Streptophyta</taxon>
        <taxon>Embryophyta</taxon>
        <taxon>Tracheophyta</taxon>
        <taxon>Spermatophyta</taxon>
        <taxon>Magnoliopsida</taxon>
        <taxon>Liliopsida</taxon>
        <taxon>Poales</taxon>
        <taxon>Poaceae</taxon>
        <taxon>PACMAD clade</taxon>
        <taxon>Panicoideae</taxon>
        <taxon>Andropogonodae</taxon>
        <taxon>Andropogoneae</taxon>
        <taxon>Tripsacinae</taxon>
        <taxon>Zea</taxon>
    </lineage>
</organism>
<name>A0A1D6MUS3_MAIZE</name>
<evidence type="ECO:0000259" key="5">
    <source>
        <dbReference type="SMART" id="SM00249"/>
    </source>
</evidence>
<dbReference type="PANTHER" id="PTHR46235:SF4">
    <property type="entry name" value="ZINC FINGER PHD-TYPE DOMAIN-CONTAINING PROTEIN"/>
    <property type="match status" value="1"/>
</dbReference>
<evidence type="ECO:0000313" key="6">
    <source>
        <dbReference type="EMBL" id="ONM32591.1"/>
    </source>
</evidence>
<feature type="region of interest" description="Disordered" evidence="4">
    <location>
        <begin position="330"/>
        <end position="352"/>
    </location>
</feature>
<dbReference type="Gene3D" id="3.30.40.10">
    <property type="entry name" value="Zinc/RING finger domain, C3HC4 (zinc finger)"/>
    <property type="match status" value="2"/>
</dbReference>
<evidence type="ECO:0000256" key="2">
    <source>
        <dbReference type="ARBA" id="ARBA00022771"/>
    </source>
</evidence>
<proteinExistence type="predicted"/>
<evidence type="ECO:0000256" key="4">
    <source>
        <dbReference type="SAM" id="MobiDB-lite"/>
    </source>
</evidence>
<reference evidence="6" key="1">
    <citation type="submission" date="2015-12" db="EMBL/GenBank/DDBJ databases">
        <title>Update maize B73 reference genome by single molecule sequencing technologies.</title>
        <authorList>
            <consortium name="Maize Genome Sequencing Project"/>
            <person name="Ware D."/>
        </authorList>
    </citation>
    <scope>NUCLEOTIDE SEQUENCE [LARGE SCALE GENOMIC DNA]</scope>
    <source>
        <tissue evidence="6">Seedling</tissue>
    </source>
</reference>
<dbReference type="Pfam" id="PF22908">
    <property type="entry name" value="PHD_NSD"/>
    <property type="match status" value="1"/>
</dbReference>
<keyword evidence="3" id="KW-0862">Zinc</keyword>
<dbReference type="GO" id="GO:0008270">
    <property type="term" value="F:zinc ion binding"/>
    <property type="evidence" value="ECO:0007669"/>
    <property type="project" value="UniProtKB-KW"/>
</dbReference>
<feature type="domain" description="Zinc finger PHD-type" evidence="5">
    <location>
        <begin position="44"/>
        <end position="99"/>
    </location>
</feature>
<dbReference type="EMBL" id="CM007649">
    <property type="protein sequence ID" value="ONM32591.1"/>
    <property type="molecule type" value="Genomic_DNA"/>
</dbReference>
<keyword evidence="1" id="KW-0479">Metal-binding</keyword>
<evidence type="ECO:0000256" key="1">
    <source>
        <dbReference type="ARBA" id="ARBA00022723"/>
    </source>
</evidence>
<dbReference type="SMART" id="SM00249">
    <property type="entry name" value="PHD"/>
    <property type="match status" value="2"/>
</dbReference>
<feature type="region of interest" description="Disordered" evidence="4">
    <location>
        <begin position="114"/>
        <end position="136"/>
    </location>
</feature>
<dbReference type="AlphaFoldDB" id="A0A1D6MUS3"/>
<dbReference type="InterPro" id="IPR055198">
    <property type="entry name" value="NSD_PHD"/>
</dbReference>
<protein>
    <submittedName>
        <fullName evidence="6">Protein ENHANCED DOWNY MILDEW 2</fullName>
    </submittedName>
</protein>
<keyword evidence="2" id="KW-0863">Zinc-finger</keyword>
<accession>A0A1D6MUS3</accession>
<gene>
    <name evidence="6" type="ORF">ZEAMMB73_Zm00001d041180</name>
</gene>
<dbReference type="STRING" id="4577.A0A1D6MUS3"/>
<feature type="domain" description="Zinc finger PHD-type" evidence="5">
    <location>
        <begin position="104"/>
        <end position="193"/>
    </location>
</feature>
<dbReference type="PANTHER" id="PTHR46235">
    <property type="entry name" value="PHD FINGER-CONTAINING PROTEIN DDB_G0268158"/>
    <property type="match status" value="1"/>
</dbReference>
<dbReference type="InterPro" id="IPR013083">
    <property type="entry name" value="Znf_RING/FYVE/PHD"/>
</dbReference>